<dbReference type="KEGG" id="madi:A7U43_25270"/>
<dbReference type="PANTHER" id="PTHR43918">
    <property type="entry name" value="ACETYLCHOLINESTERASE"/>
    <property type="match status" value="1"/>
</dbReference>
<dbReference type="Pfam" id="PF00135">
    <property type="entry name" value="COesterase"/>
    <property type="match status" value="1"/>
</dbReference>
<dbReference type="GO" id="GO:0052689">
    <property type="term" value="F:carboxylic ester hydrolase activity"/>
    <property type="evidence" value="ECO:0007669"/>
    <property type="project" value="TreeGrafter"/>
</dbReference>
<evidence type="ECO:0000256" key="1">
    <source>
        <dbReference type="ARBA" id="ARBA00005964"/>
    </source>
</evidence>
<protein>
    <recommendedName>
        <fullName evidence="3">Carboxylic ester hydrolase</fullName>
        <ecNumber evidence="3">3.1.1.-</ecNumber>
    </recommendedName>
</protein>
<dbReference type="STRING" id="1682113.A7U43_25270"/>
<keyword evidence="6" id="KW-1185">Reference proteome</keyword>
<dbReference type="EMBL" id="CP015596">
    <property type="protein sequence ID" value="ANE82126.1"/>
    <property type="molecule type" value="Genomic_DNA"/>
</dbReference>
<evidence type="ECO:0000256" key="3">
    <source>
        <dbReference type="RuleBase" id="RU361235"/>
    </source>
</evidence>
<evidence type="ECO:0000313" key="6">
    <source>
        <dbReference type="Proteomes" id="UP000077143"/>
    </source>
</evidence>
<dbReference type="InterPro" id="IPR019819">
    <property type="entry name" value="Carboxylesterase_B_CS"/>
</dbReference>
<dbReference type="InterPro" id="IPR050654">
    <property type="entry name" value="AChE-related_enzymes"/>
</dbReference>
<dbReference type="AlphaFoldDB" id="A0A172USV3"/>
<gene>
    <name evidence="5" type="ORF">A7U43_25270</name>
</gene>
<feature type="domain" description="Carboxylesterase type B" evidence="4">
    <location>
        <begin position="35"/>
        <end position="522"/>
    </location>
</feature>
<dbReference type="PROSITE" id="PS00941">
    <property type="entry name" value="CARBOXYLESTERASE_B_2"/>
    <property type="match status" value="1"/>
</dbReference>
<dbReference type="Gene3D" id="3.40.50.1820">
    <property type="entry name" value="alpha/beta hydrolase"/>
    <property type="match status" value="1"/>
</dbReference>
<dbReference type="InterPro" id="IPR019826">
    <property type="entry name" value="Carboxylesterase_B_AS"/>
</dbReference>
<dbReference type="PROSITE" id="PS00122">
    <property type="entry name" value="CARBOXYLESTERASE_B_1"/>
    <property type="match status" value="1"/>
</dbReference>
<dbReference type="ESTHER" id="9myco-a0a172usv3">
    <property type="family name" value="Carb_B_Bacteria"/>
</dbReference>
<sequence length="527" mass="56016">MSRIVRCALALLIVGVLTVGCGGHAERPAALPPDPSVVATSAGLLRGVATLDKRHFAGIPYAAPPVGPLRWQPPQPVRPWSGVHDATKVGPRCIQDEGSDLEMGRQTDEDCLTLNVWTPPPAKELRPVMVWIHGGAFINGNGGMYDSRWFVDRGDIVVVTLNYRLGALGFLAHPALGPAGAVGNYGLADQQAALRWVRDNITAFGGDPDKVTIAGESAGAMSVCDHLVAPGSAGLFRAAIIQSGPCQAQLALPAAERISADYAREVGCGDPAVAAACLRALPVHKLQKPVWYDRIGEDTLSGPVYGSAVLPEDPMVALRAGRVADVPILIGTNRDEFTLFVALQYLRAGRQYAAEEYPGLLENTFGPEAPAVAARYPLQRHGGSAALAYAAAVTDGVFACVAARMAGELSGANRVYAYQFDDPHPPTPEPMRTLPFPVGASHSLELRYLFDVGGAPALNPAQQQLSNQMIDYWSRFVTDGAPSAPGAADWPQLDGAAPWMSLRPDGNRVIDDFDAQHQCEFWAGLSR</sequence>
<evidence type="ECO:0000313" key="5">
    <source>
        <dbReference type="EMBL" id="ANE82126.1"/>
    </source>
</evidence>
<dbReference type="EC" id="3.1.1.-" evidence="3"/>
<proteinExistence type="inferred from homology"/>
<dbReference type="InterPro" id="IPR029058">
    <property type="entry name" value="AB_hydrolase_fold"/>
</dbReference>
<dbReference type="Proteomes" id="UP000077143">
    <property type="component" value="Chromosome"/>
</dbReference>
<organism evidence="5 6">
    <name type="scientific">Mycobacterium adipatum</name>
    <dbReference type="NCBI Taxonomy" id="1682113"/>
    <lineage>
        <taxon>Bacteria</taxon>
        <taxon>Bacillati</taxon>
        <taxon>Actinomycetota</taxon>
        <taxon>Actinomycetes</taxon>
        <taxon>Mycobacteriales</taxon>
        <taxon>Mycobacteriaceae</taxon>
        <taxon>Mycobacterium</taxon>
    </lineage>
</organism>
<reference evidence="5 6" key="1">
    <citation type="submission" date="2016-05" db="EMBL/GenBank/DDBJ databases">
        <title>Complete genome sequence of a phthalic acid esters degrading Mycobacterium sp. YC-RL4.</title>
        <authorList>
            <person name="Ren L."/>
            <person name="Fan S."/>
            <person name="Ruth N."/>
            <person name="Jia Y."/>
            <person name="Wang J."/>
            <person name="Qiao C."/>
        </authorList>
    </citation>
    <scope>NUCLEOTIDE SEQUENCE [LARGE SCALE GENOMIC DNA]</scope>
    <source>
        <strain evidence="5 6">YC-RL4</strain>
    </source>
</reference>
<keyword evidence="2 3" id="KW-0378">Hydrolase</keyword>
<dbReference type="PANTHER" id="PTHR43918:SF4">
    <property type="entry name" value="CARBOXYLIC ESTER HYDROLASE"/>
    <property type="match status" value="1"/>
</dbReference>
<dbReference type="InterPro" id="IPR002018">
    <property type="entry name" value="CarbesteraseB"/>
</dbReference>
<name>A0A172USV3_9MYCO</name>
<dbReference type="SUPFAM" id="SSF53474">
    <property type="entry name" value="alpha/beta-Hydrolases"/>
    <property type="match status" value="1"/>
</dbReference>
<accession>A0A172USV3</accession>
<dbReference type="PROSITE" id="PS51257">
    <property type="entry name" value="PROKAR_LIPOPROTEIN"/>
    <property type="match status" value="1"/>
</dbReference>
<evidence type="ECO:0000256" key="2">
    <source>
        <dbReference type="ARBA" id="ARBA00022801"/>
    </source>
</evidence>
<evidence type="ECO:0000259" key="4">
    <source>
        <dbReference type="Pfam" id="PF00135"/>
    </source>
</evidence>
<comment type="similarity">
    <text evidence="1 3">Belongs to the type-B carboxylesterase/lipase family.</text>
</comment>